<dbReference type="Proteomes" id="UP000319555">
    <property type="component" value="Unassembled WGS sequence"/>
</dbReference>
<evidence type="ECO:0000313" key="1">
    <source>
        <dbReference type="EMBL" id="SMO37374.1"/>
    </source>
</evidence>
<reference evidence="1 2" key="1">
    <citation type="submission" date="2017-05" db="EMBL/GenBank/DDBJ databases">
        <authorList>
            <person name="Varghese N."/>
            <person name="Submissions S."/>
        </authorList>
    </citation>
    <scope>NUCLEOTIDE SEQUENCE [LARGE SCALE GENOMIC DNA]</scope>
    <source>
        <strain evidence="1 2">DSM 28009</strain>
    </source>
</reference>
<sequence>MTAQMISFDATRFQPTPDELNEEADDFINPDVFGKELSIFLSEELAASGFEVSFACAEDWGWYHEIDHDEPFALVFGCSNYGDGHLVQFSPKTEHVRKMFKKYHAAPKVDALRGAIWKILENAEGVSNLRYEED</sequence>
<evidence type="ECO:0000313" key="2">
    <source>
        <dbReference type="Proteomes" id="UP000319555"/>
    </source>
</evidence>
<dbReference type="AlphaFoldDB" id="A0A521ARC2"/>
<organism evidence="1 2">
    <name type="scientific">Ruegeria faecimaris</name>
    <dbReference type="NCBI Taxonomy" id="686389"/>
    <lineage>
        <taxon>Bacteria</taxon>
        <taxon>Pseudomonadati</taxon>
        <taxon>Pseudomonadota</taxon>
        <taxon>Alphaproteobacteria</taxon>
        <taxon>Rhodobacterales</taxon>
        <taxon>Roseobacteraceae</taxon>
        <taxon>Ruegeria</taxon>
    </lineage>
</organism>
<name>A0A521ARC2_9RHOB</name>
<protein>
    <submittedName>
        <fullName evidence="1">Uncharacterized protein</fullName>
    </submittedName>
</protein>
<dbReference type="EMBL" id="FXTE01000001">
    <property type="protein sequence ID" value="SMO37374.1"/>
    <property type="molecule type" value="Genomic_DNA"/>
</dbReference>
<keyword evidence="2" id="KW-1185">Reference proteome</keyword>
<accession>A0A521ARC2</accession>
<gene>
    <name evidence="1" type="ORF">SAMN06265380_101278</name>
</gene>
<proteinExistence type="predicted"/>